<dbReference type="CDD" id="cd22363">
    <property type="entry name" value="tRNA-intron_lyase_C"/>
    <property type="match status" value="1"/>
</dbReference>
<organism evidence="6 7">
    <name type="scientific">Lithocarpus litseifolius</name>
    <dbReference type="NCBI Taxonomy" id="425828"/>
    <lineage>
        <taxon>Eukaryota</taxon>
        <taxon>Viridiplantae</taxon>
        <taxon>Streptophyta</taxon>
        <taxon>Embryophyta</taxon>
        <taxon>Tracheophyta</taxon>
        <taxon>Spermatophyta</taxon>
        <taxon>Magnoliopsida</taxon>
        <taxon>eudicotyledons</taxon>
        <taxon>Gunneridae</taxon>
        <taxon>Pentapetalae</taxon>
        <taxon>rosids</taxon>
        <taxon>fabids</taxon>
        <taxon>Fagales</taxon>
        <taxon>Fagaceae</taxon>
        <taxon>Lithocarpus</taxon>
    </lineage>
</organism>
<feature type="domain" description="tRNA intron endonuclease catalytic" evidence="4">
    <location>
        <begin position="121"/>
        <end position="204"/>
    </location>
</feature>
<dbReference type="Gene3D" id="3.40.1350.10">
    <property type="match status" value="1"/>
</dbReference>
<name>A0AAW2CJP7_9ROSI</name>
<comment type="caution">
    <text evidence="6">The sequence shown here is derived from an EMBL/GenBank/DDBJ whole genome shotgun (WGS) entry which is preliminary data.</text>
</comment>
<keyword evidence="7" id="KW-1185">Reference proteome</keyword>
<accession>A0AAW2CJP7</accession>
<dbReference type="GO" id="GO:0000213">
    <property type="term" value="F:tRNA-intron lyase activity"/>
    <property type="evidence" value="ECO:0007669"/>
    <property type="project" value="UniProtKB-EC"/>
</dbReference>
<dbReference type="Pfam" id="PF02778">
    <property type="entry name" value="tRNA_int_endo_N"/>
    <property type="match status" value="1"/>
</dbReference>
<evidence type="ECO:0000259" key="5">
    <source>
        <dbReference type="Pfam" id="PF02778"/>
    </source>
</evidence>
<gene>
    <name evidence="6" type="ORF">SO802_018042</name>
</gene>
<feature type="domain" description="tRNA intron endonuclease N-terminal" evidence="5">
    <location>
        <begin position="36"/>
        <end position="108"/>
    </location>
</feature>
<proteinExistence type="inferred from homology"/>
<comment type="similarity">
    <text evidence="1">Belongs to the tRNA-intron endonuclease family.</text>
</comment>
<evidence type="ECO:0000256" key="2">
    <source>
        <dbReference type="ARBA" id="ARBA00012573"/>
    </source>
</evidence>
<dbReference type="InterPro" id="IPR006677">
    <property type="entry name" value="tRNA_intron_Endonuc_cat-like"/>
</dbReference>
<protein>
    <recommendedName>
        <fullName evidence="2">tRNA-intron lyase</fullName>
        <ecNumber evidence="2">4.6.1.16</ecNumber>
    </recommendedName>
</protein>
<dbReference type="Proteomes" id="UP001459277">
    <property type="component" value="Unassembled WGS sequence"/>
</dbReference>
<dbReference type="GO" id="GO:0003676">
    <property type="term" value="F:nucleic acid binding"/>
    <property type="evidence" value="ECO:0007669"/>
    <property type="project" value="InterPro"/>
</dbReference>
<dbReference type="SUPFAM" id="SSF53032">
    <property type="entry name" value="tRNA-intron endonuclease catalytic domain-like"/>
    <property type="match status" value="1"/>
</dbReference>
<dbReference type="InterPro" id="IPR006676">
    <property type="entry name" value="tRNA_splic"/>
</dbReference>
<dbReference type="AlphaFoldDB" id="A0AAW2CJP7"/>
<evidence type="ECO:0000313" key="7">
    <source>
        <dbReference type="Proteomes" id="UP001459277"/>
    </source>
</evidence>
<evidence type="ECO:0000256" key="3">
    <source>
        <dbReference type="ARBA" id="ARBA00034031"/>
    </source>
</evidence>
<dbReference type="InterPro" id="IPR011856">
    <property type="entry name" value="tRNA_endonuc-like_dom_sf"/>
</dbReference>
<evidence type="ECO:0000259" key="4">
    <source>
        <dbReference type="Pfam" id="PF01974"/>
    </source>
</evidence>
<sequence>MEPRWKGKGFKAKALAEPMSKIVSQLQSSLIQSDAHGLLTGCTVLIAVKPEQTDLLDRACFGKRIVTAEKDNEWFQLGLEEAFYLCFSLKCLKVVGDDKCPKNDVELWQCMISRKPNFPDFYKAYSHLRIKNWVVKSGLNYGVDFVAYRHHPSLVHSEYAVLVLSEGEDEGNGRLRLWSDLHCTTRVSGSVVKTLLVLRITNNGNDVASPSCLEKYTVVEQTIRRWHPEQCREDNMIGENRTKCRQQEALGKASLKTKFTQKHDVKLKPGLVGIERALTTAADHQAFSPILFVGVRILRFWSDLAGEHGVVFVGVDSARAGEGSDQPS</sequence>
<reference evidence="6 7" key="1">
    <citation type="submission" date="2024-01" db="EMBL/GenBank/DDBJ databases">
        <title>A telomere-to-telomere, gap-free genome of sweet tea (Lithocarpus litseifolius).</title>
        <authorList>
            <person name="Zhou J."/>
        </authorList>
    </citation>
    <scope>NUCLEOTIDE SEQUENCE [LARGE SCALE GENOMIC DNA]</scope>
    <source>
        <strain evidence="6">Zhou-2022a</strain>
        <tissue evidence="6">Leaf</tissue>
    </source>
</reference>
<dbReference type="FunFam" id="3.40.1350.10:FF:000005">
    <property type="entry name" value="tRNA-splicing endonuclease subunit Sen2-1"/>
    <property type="match status" value="1"/>
</dbReference>
<evidence type="ECO:0000256" key="1">
    <source>
        <dbReference type="ARBA" id="ARBA00008078"/>
    </source>
</evidence>
<dbReference type="EC" id="4.6.1.16" evidence="2"/>
<evidence type="ECO:0000313" key="6">
    <source>
        <dbReference type="EMBL" id="KAK9998439.1"/>
    </source>
</evidence>
<dbReference type="InterPro" id="IPR036167">
    <property type="entry name" value="tRNA_intron_Endo_cat-like_sf"/>
</dbReference>
<dbReference type="Pfam" id="PF01974">
    <property type="entry name" value="tRNA_int_endo"/>
    <property type="match status" value="1"/>
</dbReference>
<dbReference type="InterPro" id="IPR006678">
    <property type="entry name" value="tRNA_intron_Endonuc_N"/>
</dbReference>
<dbReference type="GO" id="GO:0000214">
    <property type="term" value="C:tRNA-intron endonuclease complex"/>
    <property type="evidence" value="ECO:0007669"/>
    <property type="project" value="TreeGrafter"/>
</dbReference>
<dbReference type="PANTHER" id="PTHR21227:SF0">
    <property type="entry name" value="TRNA-SPLICING ENDONUCLEASE SUBUNIT SEN2"/>
    <property type="match status" value="1"/>
</dbReference>
<dbReference type="GO" id="GO:0000379">
    <property type="term" value="P:tRNA-type intron splice site recognition and cleavage"/>
    <property type="evidence" value="ECO:0007669"/>
    <property type="project" value="TreeGrafter"/>
</dbReference>
<comment type="catalytic activity">
    <reaction evidence="3">
        <text>pretRNA = a 3'-half-tRNA molecule with a 5'-OH end + a 5'-half-tRNA molecule with a 2',3'-cyclic phosphate end + an intron with a 2',3'-cyclic phosphate and a 5'-hydroxyl terminus.</text>
        <dbReference type="EC" id="4.6.1.16"/>
    </reaction>
</comment>
<dbReference type="EMBL" id="JAZDWU010000006">
    <property type="protein sequence ID" value="KAK9998439.1"/>
    <property type="molecule type" value="Genomic_DNA"/>
</dbReference>
<dbReference type="GO" id="GO:0005737">
    <property type="term" value="C:cytoplasm"/>
    <property type="evidence" value="ECO:0007669"/>
    <property type="project" value="TreeGrafter"/>
</dbReference>
<dbReference type="PANTHER" id="PTHR21227">
    <property type="entry name" value="TRNA-SPLICING ENDONUCLEASE SUBUNIT SEN2"/>
    <property type="match status" value="1"/>
</dbReference>